<dbReference type="EMBL" id="VUNS01000011">
    <property type="protein sequence ID" value="MST97585.1"/>
    <property type="molecule type" value="Genomic_DNA"/>
</dbReference>
<dbReference type="Pfam" id="PF04404">
    <property type="entry name" value="ERF"/>
    <property type="match status" value="1"/>
</dbReference>
<dbReference type="Proteomes" id="UP000435649">
    <property type="component" value="Unassembled WGS sequence"/>
</dbReference>
<name>A0A844G3V9_9BACT</name>
<dbReference type="AlphaFoldDB" id="A0A844G3V9"/>
<reference evidence="2 3" key="1">
    <citation type="submission" date="2019-08" db="EMBL/GenBank/DDBJ databases">
        <title>In-depth cultivation of the pig gut microbiome towards novel bacterial diversity and tailored functional studies.</title>
        <authorList>
            <person name="Wylensek D."/>
            <person name="Hitch T.C.A."/>
            <person name="Clavel T."/>
        </authorList>
    </citation>
    <scope>NUCLEOTIDE SEQUENCE [LARGE SCALE GENOMIC DNA]</scope>
    <source>
        <strain evidence="2 3">BBE-744-WT-12</strain>
    </source>
</reference>
<sequence length="181" mass="19504">MENNLIVKNELWRDLCAIQAELEVPKDRNNAFGGFKYRKCEDILRAVKPLLHAHGIIILLSDEIVQFGEWVFVKATATIQRGDAVISCTAYARHADERKGMDAAQVTGSASSYARKYALSGLFGISDTDDPDDPPQAAPGIAPAPMSQIVRPAAPGPVPGKTVLPGVRTPLPGMPATNQTR</sequence>
<comment type="caution">
    <text evidence="2">The sequence shown here is derived from an EMBL/GenBank/DDBJ whole genome shotgun (WGS) entry which is preliminary data.</text>
</comment>
<proteinExistence type="predicted"/>
<organism evidence="2 3">
    <name type="scientific">Victivallis lenta</name>
    <dbReference type="NCBI Taxonomy" id="2606640"/>
    <lineage>
        <taxon>Bacteria</taxon>
        <taxon>Pseudomonadati</taxon>
        <taxon>Lentisphaerota</taxon>
        <taxon>Lentisphaeria</taxon>
        <taxon>Victivallales</taxon>
        <taxon>Victivallaceae</taxon>
        <taxon>Victivallis</taxon>
    </lineage>
</organism>
<evidence type="ECO:0000313" key="3">
    <source>
        <dbReference type="Proteomes" id="UP000435649"/>
    </source>
</evidence>
<evidence type="ECO:0000313" key="2">
    <source>
        <dbReference type="EMBL" id="MST97585.1"/>
    </source>
</evidence>
<dbReference type="RefSeq" id="WP_154418558.1">
    <property type="nucleotide sequence ID" value="NZ_VUNS01000011.1"/>
</dbReference>
<dbReference type="InterPro" id="IPR007499">
    <property type="entry name" value="ERF_bacteria_virus"/>
</dbReference>
<gene>
    <name evidence="2" type="ORF">FYJ85_11095</name>
</gene>
<keyword evidence="3" id="KW-1185">Reference proteome</keyword>
<protein>
    <submittedName>
        <fullName evidence="2">Recombinase</fullName>
    </submittedName>
</protein>
<evidence type="ECO:0000256" key="1">
    <source>
        <dbReference type="SAM" id="MobiDB-lite"/>
    </source>
</evidence>
<feature type="region of interest" description="Disordered" evidence="1">
    <location>
        <begin position="128"/>
        <end position="181"/>
    </location>
</feature>
<accession>A0A844G3V9</accession>